<dbReference type="InterPro" id="IPR008969">
    <property type="entry name" value="CarboxyPept-like_regulatory"/>
</dbReference>
<evidence type="ECO:0000256" key="1">
    <source>
        <dbReference type="ARBA" id="ARBA00004571"/>
    </source>
</evidence>
<evidence type="ECO:0000256" key="10">
    <source>
        <dbReference type="PROSITE-ProRule" id="PRU01360"/>
    </source>
</evidence>
<evidence type="ECO:0000256" key="8">
    <source>
        <dbReference type="ARBA" id="ARBA00023136"/>
    </source>
</evidence>
<gene>
    <name evidence="13" type="ORF">C5O19_16975</name>
</gene>
<evidence type="ECO:0000256" key="9">
    <source>
        <dbReference type="ARBA" id="ARBA00023237"/>
    </source>
</evidence>
<dbReference type="InterPro" id="IPR037066">
    <property type="entry name" value="Plug_dom_sf"/>
</dbReference>
<dbReference type="GO" id="GO:0009279">
    <property type="term" value="C:cell outer membrane"/>
    <property type="evidence" value="ECO:0007669"/>
    <property type="project" value="UniProtKB-SubCell"/>
</dbReference>
<keyword evidence="6" id="KW-0408">Iron</keyword>
<comment type="caution">
    <text evidence="13">The sequence shown here is derived from an EMBL/GenBank/DDBJ whole genome shotgun (WGS) entry which is preliminary data.</text>
</comment>
<dbReference type="Gene3D" id="2.40.170.20">
    <property type="entry name" value="TonB-dependent receptor, beta-barrel domain"/>
    <property type="match status" value="1"/>
</dbReference>
<dbReference type="Gene3D" id="2.170.130.10">
    <property type="entry name" value="TonB-dependent receptor, plug domain"/>
    <property type="match status" value="1"/>
</dbReference>
<keyword evidence="8 10" id="KW-0472">Membrane</keyword>
<dbReference type="InterPro" id="IPR011662">
    <property type="entry name" value="Secretin/TonB_short_N"/>
</dbReference>
<dbReference type="Pfam" id="PF00593">
    <property type="entry name" value="TonB_dep_Rec_b-barrel"/>
    <property type="match status" value="1"/>
</dbReference>
<protein>
    <submittedName>
        <fullName evidence="13">SusC/RagA family TonB-linked outer membrane protein</fullName>
    </submittedName>
</protein>
<evidence type="ECO:0000313" key="14">
    <source>
        <dbReference type="Proteomes" id="UP000239590"/>
    </source>
</evidence>
<comment type="subcellular location">
    <subcellularLocation>
        <location evidence="1 10">Cell outer membrane</location>
        <topology evidence="1 10">Multi-pass membrane protein</topology>
    </subcellularLocation>
</comment>
<dbReference type="SUPFAM" id="SSF49464">
    <property type="entry name" value="Carboxypeptidase regulatory domain-like"/>
    <property type="match status" value="1"/>
</dbReference>
<name>A0A2S7IK94_9BACT</name>
<evidence type="ECO:0000256" key="3">
    <source>
        <dbReference type="ARBA" id="ARBA00022452"/>
    </source>
</evidence>
<keyword evidence="4" id="KW-0406">Ion transport</keyword>
<organism evidence="13 14">
    <name type="scientific">Siphonobacter curvatus</name>
    <dbReference type="NCBI Taxonomy" id="2094562"/>
    <lineage>
        <taxon>Bacteria</taxon>
        <taxon>Pseudomonadati</taxon>
        <taxon>Bacteroidota</taxon>
        <taxon>Cytophagia</taxon>
        <taxon>Cytophagales</taxon>
        <taxon>Cytophagaceae</taxon>
        <taxon>Siphonobacter</taxon>
    </lineage>
</organism>
<reference evidence="14" key="1">
    <citation type="submission" date="2018-02" db="EMBL/GenBank/DDBJ databases">
        <title>Genome sequencing of Solimonas sp. HR-BB.</title>
        <authorList>
            <person name="Lee Y."/>
            <person name="Jeon C.O."/>
        </authorList>
    </citation>
    <scope>NUCLEOTIDE SEQUENCE [LARGE SCALE GENOMIC DNA]</scope>
    <source>
        <strain evidence="14">HR-U</strain>
    </source>
</reference>
<dbReference type="Pfam" id="PF13715">
    <property type="entry name" value="CarbopepD_reg_2"/>
    <property type="match status" value="1"/>
</dbReference>
<keyword evidence="9 10" id="KW-0998">Cell outer membrane</keyword>
<dbReference type="InterPro" id="IPR036942">
    <property type="entry name" value="Beta-barrel_TonB_sf"/>
</dbReference>
<accession>A0A2S7IK94</accession>
<dbReference type="InterPro" id="IPR012910">
    <property type="entry name" value="Plug_dom"/>
</dbReference>
<comment type="similarity">
    <text evidence="10 11">Belongs to the TonB-dependent receptor family.</text>
</comment>
<dbReference type="RefSeq" id="WP_104714592.1">
    <property type="nucleotide sequence ID" value="NZ_PTRA01000002.1"/>
</dbReference>
<keyword evidence="4" id="KW-0410">Iron transport</keyword>
<dbReference type="GO" id="GO:0006826">
    <property type="term" value="P:iron ion transport"/>
    <property type="evidence" value="ECO:0007669"/>
    <property type="project" value="UniProtKB-KW"/>
</dbReference>
<dbReference type="SMART" id="SM00965">
    <property type="entry name" value="STN"/>
    <property type="match status" value="1"/>
</dbReference>
<dbReference type="Proteomes" id="UP000239590">
    <property type="component" value="Unassembled WGS sequence"/>
</dbReference>
<dbReference type="Pfam" id="PF07715">
    <property type="entry name" value="Plug"/>
    <property type="match status" value="1"/>
</dbReference>
<evidence type="ECO:0000259" key="12">
    <source>
        <dbReference type="SMART" id="SM00965"/>
    </source>
</evidence>
<feature type="domain" description="Secretin/TonB short N-terminal" evidence="12">
    <location>
        <begin position="69"/>
        <end position="122"/>
    </location>
</feature>
<keyword evidence="7 11" id="KW-0798">TonB box</keyword>
<dbReference type="NCBIfam" id="TIGR04056">
    <property type="entry name" value="OMP_RagA_SusC"/>
    <property type="match status" value="1"/>
</dbReference>
<evidence type="ECO:0000256" key="4">
    <source>
        <dbReference type="ARBA" id="ARBA00022496"/>
    </source>
</evidence>
<keyword evidence="14" id="KW-1185">Reference proteome</keyword>
<dbReference type="InterPro" id="IPR039426">
    <property type="entry name" value="TonB-dep_rcpt-like"/>
</dbReference>
<keyword evidence="3 10" id="KW-1134">Transmembrane beta strand</keyword>
<dbReference type="InterPro" id="IPR023996">
    <property type="entry name" value="TonB-dep_OMP_SusC/RagA"/>
</dbReference>
<evidence type="ECO:0000256" key="7">
    <source>
        <dbReference type="ARBA" id="ARBA00023077"/>
    </source>
</evidence>
<keyword evidence="2 10" id="KW-0813">Transport</keyword>
<keyword evidence="5 10" id="KW-0812">Transmembrane</keyword>
<evidence type="ECO:0000256" key="5">
    <source>
        <dbReference type="ARBA" id="ARBA00022692"/>
    </source>
</evidence>
<evidence type="ECO:0000256" key="6">
    <source>
        <dbReference type="ARBA" id="ARBA00023004"/>
    </source>
</evidence>
<dbReference type="NCBIfam" id="TIGR04057">
    <property type="entry name" value="SusC_RagA_signa"/>
    <property type="match status" value="1"/>
</dbReference>
<dbReference type="OrthoDB" id="9768177at2"/>
<dbReference type="InterPro" id="IPR023997">
    <property type="entry name" value="TonB-dep_OMP_SusC/RagA_CS"/>
</dbReference>
<sequence length="1112" mass="121138">MLKKSTPQVFIYQIMRFTVYQCVFVLLLASMAFAHDNYAQGVLKRSVTISAQNLTLKQLLQQLQTQANVRFVYSSSQVQLDQKVTLSSVQEPLHQVLTKVLHPLGLSFTTQPNSNLIIIKPAVSTVAETAPTVERQISGQVLSADTEQPMIGVSVRVKGTTQGTVTNDRGEFRITTPDTGITLIFSYVGYETREVGVGTQSYLKVDLKPKDASLNDVVVIGYGTTTQRFNTGAVSSITAKDIAVQPVSNPLVALQGRISGMQITQNNGLPGSAVRIQIRGQGSLGAGTIPLYVVDGVPFTLFNGSQPAADNLNSNGFSGANGEQSPLSLIPPEDIERIDILKDADATAIYGSRGSNGVILITTKKGKSGKTQFNVNINKGAGKVPNFIPMLNTEQYLSMRRDAFAKAGVTPNTVNAPDLTVWDQNANTDWQRRYMGGTAQFLNASASVSGGNAFNSFLFSGLYRKEGTVFPGDLGATTVSGRFAGSHSSANQKFKIEFSTSYSRLQTNLIGTDLTTVYNIAPNFPLYNSDGSLNWTGGITNPEALLMRDFDNTSTNFISNLTLKYSILPGLDVRVNTGYTLTGINQIQANPARSKNPSSNPLNTANFANSSVETYIVEPQVDYVKSFGKNRFNVLIGGTLQQSNSNGQTFSGTNYSNEALIKSLGGAGTVTGSSSYSLYKYTAAFGRINYSWDNKYILDATFRRDGSSRFGPNNRFGNFGALGAAWLVTSEDFMKTLPWVSFLKLRGSYGLTGNDQIPNYLYLPTFSVTGSGSTYMGTATMVNYNIANPNLHWETMKKLEAAIELGFLKDRILLKADYFRNRSGDQLASTNMPTQSGVNSYYSNLDAVIQNDGFEFELNTINVQTAAMRWSTNLNLTFLRNKLLSIGDPTKLFNSSSYTVGQPINATRLFQYAGLDATGAPMIQDLDGDGIIDFNNDRLMAPIGTPYFGGINNSLSYKNFQLDVFLRFNHRMGMVNNTLSLPFGSTLQNTNTAALDRWTESNPNATYPAATTLSTSAISYYNSSTARWGDTSFLKLKTISLAYNLPIAWIQPMHLSKVSIYVQGQNLFTWAKQKYTYDPESTVGGTGTGLGTGQYIAMPQLRTFVAGLNVSF</sequence>
<evidence type="ECO:0000256" key="2">
    <source>
        <dbReference type="ARBA" id="ARBA00022448"/>
    </source>
</evidence>
<dbReference type="AlphaFoldDB" id="A0A2S7IK94"/>
<dbReference type="Gene3D" id="2.60.40.1120">
    <property type="entry name" value="Carboxypeptidase-like, regulatory domain"/>
    <property type="match status" value="1"/>
</dbReference>
<dbReference type="SUPFAM" id="SSF56935">
    <property type="entry name" value="Porins"/>
    <property type="match status" value="1"/>
</dbReference>
<dbReference type="EMBL" id="PTRA01000002">
    <property type="protein sequence ID" value="PQA57022.1"/>
    <property type="molecule type" value="Genomic_DNA"/>
</dbReference>
<dbReference type="InterPro" id="IPR000531">
    <property type="entry name" value="Beta-barrel_TonB"/>
</dbReference>
<evidence type="ECO:0000313" key="13">
    <source>
        <dbReference type="EMBL" id="PQA57022.1"/>
    </source>
</evidence>
<proteinExistence type="inferred from homology"/>
<dbReference type="PROSITE" id="PS52016">
    <property type="entry name" value="TONB_DEPENDENT_REC_3"/>
    <property type="match status" value="1"/>
</dbReference>
<evidence type="ECO:0000256" key="11">
    <source>
        <dbReference type="RuleBase" id="RU003357"/>
    </source>
</evidence>